<reference evidence="1 2" key="1">
    <citation type="journal article" date="2019" name="Sci. Rep.">
        <title>Orb-weaving spider Araneus ventricosus genome elucidates the spidroin gene catalogue.</title>
        <authorList>
            <person name="Kono N."/>
            <person name="Nakamura H."/>
            <person name="Ohtoshi R."/>
            <person name="Moran D.A.P."/>
            <person name="Shinohara A."/>
            <person name="Yoshida Y."/>
            <person name="Fujiwara M."/>
            <person name="Mori M."/>
            <person name="Tomita M."/>
            <person name="Arakawa K."/>
        </authorList>
    </citation>
    <scope>NUCLEOTIDE SEQUENCE [LARGE SCALE GENOMIC DNA]</scope>
</reference>
<evidence type="ECO:0000313" key="1">
    <source>
        <dbReference type="EMBL" id="GBL69153.1"/>
    </source>
</evidence>
<dbReference type="Proteomes" id="UP000499080">
    <property type="component" value="Unassembled WGS sequence"/>
</dbReference>
<dbReference type="EMBL" id="BGPR01078181">
    <property type="protein sequence ID" value="GBL69153.1"/>
    <property type="molecule type" value="Genomic_DNA"/>
</dbReference>
<keyword evidence="2" id="KW-1185">Reference proteome</keyword>
<evidence type="ECO:0000313" key="2">
    <source>
        <dbReference type="Proteomes" id="UP000499080"/>
    </source>
</evidence>
<dbReference type="AlphaFoldDB" id="A0A4Y1ZV24"/>
<comment type="caution">
    <text evidence="1">The sequence shown here is derived from an EMBL/GenBank/DDBJ whole genome shotgun (WGS) entry which is preliminary data.</text>
</comment>
<gene>
    <name evidence="1" type="ORF">AVEN_252771_1</name>
</gene>
<name>A0A4Y1ZV24_ARAVE</name>
<protein>
    <submittedName>
        <fullName evidence="1">Uncharacterized protein</fullName>
    </submittedName>
</protein>
<sequence length="99" mass="11309">MIATESVLSTLGYNLDELKRLLRFAVRLTVDSSSFNRRKMNESEFQNGRERFWGAGSCSFGDNLAKISLIWSKIGLTLRSLCKSLRLTFPEAFTLRTHC</sequence>
<proteinExistence type="predicted"/>
<accession>A0A4Y1ZV24</accession>
<organism evidence="1 2">
    <name type="scientific">Araneus ventricosus</name>
    <name type="common">Orbweaver spider</name>
    <name type="synonym">Epeira ventricosa</name>
    <dbReference type="NCBI Taxonomy" id="182803"/>
    <lineage>
        <taxon>Eukaryota</taxon>
        <taxon>Metazoa</taxon>
        <taxon>Ecdysozoa</taxon>
        <taxon>Arthropoda</taxon>
        <taxon>Chelicerata</taxon>
        <taxon>Arachnida</taxon>
        <taxon>Araneae</taxon>
        <taxon>Araneomorphae</taxon>
        <taxon>Entelegynae</taxon>
        <taxon>Araneoidea</taxon>
        <taxon>Araneidae</taxon>
        <taxon>Araneus</taxon>
    </lineage>
</organism>